<evidence type="ECO:0000256" key="1">
    <source>
        <dbReference type="ARBA" id="ARBA00022729"/>
    </source>
</evidence>
<keyword evidence="5" id="KW-1185">Reference proteome</keyword>
<keyword evidence="2" id="KW-1133">Transmembrane helix</keyword>
<evidence type="ECO:0000256" key="3">
    <source>
        <dbReference type="SAM" id="SignalP"/>
    </source>
</evidence>
<comment type="caution">
    <text evidence="4">The sequence shown here is derived from an EMBL/GenBank/DDBJ whole genome shotgun (WGS) entry which is preliminary data.</text>
</comment>
<name>A0A318ECG4_9GAMM</name>
<feature type="signal peptide" evidence="3">
    <location>
        <begin position="1"/>
        <end position="26"/>
    </location>
</feature>
<dbReference type="RefSeq" id="WP_110263886.1">
    <property type="nucleotide sequence ID" value="NZ_CAWNXA010000002.1"/>
</dbReference>
<feature type="transmembrane region" description="Helical" evidence="2">
    <location>
        <begin position="130"/>
        <end position="159"/>
    </location>
</feature>
<dbReference type="NCBIfam" id="TIGR01409">
    <property type="entry name" value="TAT_signal_seq"/>
    <property type="match status" value="1"/>
</dbReference>
<keyword evidence="2" id="KW-0472">Membrane</keyword>
<sequence length="187" mass="18800">MKRRDFVKFALAAGGALAVSPASVLAQGGGGGGRFSYVSGSRRVEGTIVGDPQSGNFSIKWQSGKESGTTRLRSNSKKYQQVAEAFAKTQALSLVANGKAGRITLRDDLKSADMSFGGESGQVSTQALPAAVAIGVAGAGAFLAGVVIGAGVAAIATALNEDSNVKVKFSAGGMSAEVEVDNDGGDR</sequence>
<keyword evidence="2" id="KW-0812">Transmembrane</keyword>
<organism evidence="4 5">
    <name type="scientific">Sinimarinibacterium flocculans</name>
    <dbReference type="NCBI Taxonomy" id="985250"/>
    <lineage>
        <taxon>Bacteria</taxon>
        <taxon>Pseudomonadati</taxon>
        <taxon>Pseudomonadota</taxon>
        <taxon>Gammaproteobacteria</taxon>
        <taxon>Nevskiales</taxon>
        <taxon>Nevskiaceae</taxon>
        <taxon>Sinimarinibacterium</taxon>
    </lineage>
</organism>
<protein>
    <submittedName>
        <fullName evidence="4">Secreted protein</fullName>
    </submittedName>
</protein>
<keyword evidence="1 3" id="KW-0732">Signal</keyword>
<dbReference type="InterPro" id="IPR019546">
    <property type="entry name" value="TAT_signal_bac_arc"/>
</dbReference>
<feature type="chain" id="PRO_5016308060" evidence="3">
    <location>
        <begin position="27"/>
        <end position="187"/>
    </location>
</feature>
<dbReference type="AlphaFoldDB" id="A0A318ECG4"/>
<proteinExistence type="predicted"/>
<accession>A0A318ECG4</accession>
<evidence type="ECO:0000313" key="4">
    <source>
        <dbReference type="EMBL" id="PXV70193.1"/>
    </source>
</evidence>
<reference evidence="4 5" key="1">
    <citation type="submission" date="2018-04" db="EMBL/GenBank/DDBJ databases">
        <title>Genomic Encyclopedia of Type Strains, Phase IV (KMG-IV): sequencing the most valuable type-strain genomes for metagenomic binning, comparative biology and taxonomic classification.</title>
        <authorList>
            <person name="Goeker M."/>
        </authorList>
    </citation>
    <scope>NUCLEOTIDE SEQUENCE [LARGE SCALE GENOMIC DNA]</scope>
    <source>
        <strain evidence="4 5">DSM 104150</strain>
    </source>
</reference>
<dbReference type="Proteomes" id="UP000248330">
    <property type="component" value="Unassembled WGS sequence"/>
</dbReference>
<gene>
    <name evidence="4" type="ORF">C8D93_10245</name>
</gene>
<evidence type="ECO:0000256" key="2">
    <source>
        <dbReference type="SAM" id="Phobius"/>
    </source>
</evidence>
<dbReference type="EMBL" id="QICN01000002">
    <property type="protein sequence ID" value="PXV70193.1"/>
    <property type="molecule type" value="Genomic_DNA"/>
</dbReference>
<evidence type="ECO:0000313" key="5">
    <source>
        <dbReference type="Proteomes" id="UP000248330"/>
    </source>
</evidence>